<comment type="caution">
    <text evidence="1">The sequence shown here is derived from an EMBL/GenBank/DDBJ whole genome shotgun (WGS) entry which is preliminary data.</text>
</comment>
<dbReference type="AlphaFoldDB" id="X1PKU8"/>
<accession>X1PKU8</accession>
<gene>
    <name evidence="1" type="ORF">S06H3_46280</name>
</gene>
<name>X1PKU8_9ZZZZ</name>
<proteinExistence type="predicted"/>
<dbReference type="EMBL" id="BARV01028976">
    <property type="protein sequence ID" value="GAI39695.1"/>
    <property type="molecule type" value="Genomic_DNA"/>
</dbReference>
<reference evidence="1" key="1">
    <citation type="journal article" date="2014" name="Front. Microbiol.">
        <title>High frequency of phylogenetically diverse reductive dehalogenase-homologous genes in deep subseafloor sedimentary metagenomes.</title>
        <authorList>
            <person name="Kawai M."/>
            <person name="Futagami T."/>
            <person name="Toyoda A."/>
            <person name="Takaki Y."/>
            <person name="Nishi S."/>
            <person name="Hori S."/>
            <person name="Arai W."/>
            <person name="Tsubouchi T."/>
            <person name="Morono Y."/>
            <person name="Uchiyama I."/>
            <person name="Ito T."/>
            <person name="Fujiyama A."/>
            <person name="Inagaki F."/>
            <person name="Takami H."/>
        </authorList>
    </citation>
    <scope>NUCLEOTIDE SEQUENCE</scope>
    <source>
        <strain evidence="1">Expedition CK06-06</strain>
    </source>
</reference>
<feature type="non-terminal residue" evidence="1">
    <location>
        <position position="67"/>
    </location>
</feature>
<protein>
    <submittedName>
        <fullName evidence="1">Uncharacterized protein</fullName>
    </submittedName>
</protein>
<evidence type="ECO:0000313" key="1">
    <source>
        <dbReference type="EMBL" id="GAI39695.1"/>
    </source>
</evidence>
<sequence length="67" mass="7622">MGFVNDLENKVSDYLDGDYDVMETKIIPSVEQVSFGKKSKKMNLCAYSIDLRKSSDLLFKHQKQTSG</sequence>
<organism evidence="1">
    <name type="scientific">marine sediment metagenome</name>
    <dbReference type="NCBI Taxonomy" id="412755"/>
    <lineage>
        <taxon>unclassified sequences</taxon>
        <taxon>metagenomes</taxon>
        <taxon>ecological metagenomes</taxon>
    </lineage>
</organism>